<organism evidence="2 3">
    <name type="scientific">Synchytrium endobioticum</name>
    <dbReference type="NCBI Taxonomy" id="286115"/>
    <lineage>
        <taxon>Eukaryota</taxon>
        <taxon>Fungi</taxon>
        <taxon>Fungi incertae sedis</taxon>
        <taxon>Chytridiomycota</taxon>
        <taxon>Chytridiomycota incertae sedis</taxon>
        <taxon>Chytridiomycetes</taxon>
        <taxon>Synchytriales</taxon>
        <taxon>Synchytriaceae</taxon>
        <taxon>Synchytrium</taxon>
    </lineage>
</organism>
<dbReference type="AlphaFoldDB" id="A0A507DSC6"/>
<evidence type="ECO:0000313" key="4">
    <source>
        <dbReference type="Proteomes" id="UP000320475"/>
    </source>
</evidence>
<dbReference type="VEuPathDB" id="FungiDB:SeMB42_g00287"/>
<keyword evidence="3" id="KW-1185">Reference proteome</keyword>
<name>A0A507DSC6_9FUNG</name>
<evidence type="ECO:0000313" key="1">
    <source>
        <dbReference type="EMBL" id="TPX51253.1"/>
    </source>
</evidence>
<sequence>MMIKRPWQHTTYYRQYCSSSHIDNSDTTDGTPAAIPCLPKHAQHGTFSLLGSGPATEWDRDYNAARNILYCFLYERAFAERPRLFKRGTNTVGLTTTPNSSS</sequence>
<gene>
    <name evidence="1" type="ORF">SeLEV6574_g00410</name>
    <name evidence="2" type="ORF">SeMB42_g00287</name>
</gene>
<comment type="caution">
    <text evidence="2">The sequence shown here is derived from an EMBL/GenBank/DDBJ whole genome shotgun (WGS) entry which is preliminary data.</text>
</comment>
<dbReference type="EMBL" id="QEAN01000005">
    <property type="protein sequence ID" value="TPX54436.1"/>
    <property type="molecule type" value="Genomic_DNA"/>
</dbReference>
<reference evidence="3 4" key="1">
    <citation type="journal article" date="2019" name="Sci. Rep.">
        <title>Comparative genomics of chytrid fungi reveal insights into the obligate biotrophic and pathogenic lifestyle of Synchytrium endobioticum.</title>
        <authorList>
            <person name="van de Vossenberg B.T.L.H."/>
            <person name="Warris S."/>
            <person name="Nguyen H.D.T."/>
            <person name="van Gent-Pelzer M.P.E."/>
            <person name="Joly D.L."/>
            <person name="van de Geest H.C."/>
            <person name="Bonants P.J.M."/>
            <person name="Smith D.S."/>
            <person name="Levesque C.A."/>
            <person name="van der Lee T.A.J."/>
        </authorList>
    </citation>
    <scope>NUCLEOTIDE SEQUENCE [LARGE SCALE GENOMIC DNA]</scope>
    <source>
        <strain evidence="1 4">LEV6574</strain>
        <strain evidence="2 3">MB42</strain>
    </source>
</reference>
<dbReference type="Proteomes" id="UP000320475">
    <property type="component" value="Unassembled WGS sequence"/>
</dbReference>
<evidence type="ECO:0000313" key="2">
    <source>
        <dbReference type="EMBL" id="TPX54436.1"/>
    </source>
</evidence>
<dbReference type="EMBL" id="QEAM01000006">
    <property type="protein sequence ID" value="TPX51253.1"/>
    <property type="molecule type" value="Genomic_DNA"/>
</dbReference>
<protein>
    <submittedName>
        <fullName evidence="2">Uncharacterized protein</fullName>
    </submittedName>
</protein>
<evidence type="ECO:0000313" key="3">
    <source>
        <dbReference type="Proteomes" id="UP000317494"/>
    </source>
</evidence>
<accession>A0A507DSC6</accession>
<dbReference type="Proteomes" id="UP000317494">
    <property type="component" value="Unassembled WGS sequence"/>
</dbReference>
<proteinExistence type="predicted"/>